<dbReference type="GO" id="GO:0003723">
    <property type="term" value="F:RNA binding"/>
    <property type="evidence" value="ECO:0007669"/>
    <property type="project" value="InterPro"/>
</dbReference>
<dbReference type="InterPro" id="IPR039894">
    <property type="entry name" value="Pus10-like"/>
</dbReference>
<gene>
    <name evidence="10" type="ORF">BC938DRAFT_471838</name>
</gene>
<dbReference type="GO" id="GO:0031119">
    <property type="term" value="P:tRNA pseudouridine synthesis"/>
    <property type="evidence" value="ECO:0007669"/>
    <property type="project" value="TreeGrafter"/>
</dbReference>
<sequence>MADSYEPPLKKAKFDDDAPIVLYALADKETSATPASGIGEIEDSIEPDSEGNFTMEDMVQKLRINLAKNYNSLAAPLSVAYALRKLPCCYHCCLRFLGVREPLNIYRLTEEHLRNFFVNLLYDPLIGEPYFSILKNSASSTPLDTPCVACLGMIQNVNTPGFLNKVFDKMKDEDYRVNDFNFNLSLPPSTLVRNHAVALHLSSQLRFGNIVFKYEPGKVIELKEPLRLLIAWKIAETTKLSHSSFVFIFGCSIDAHLPTAALSSSFQSKLRMTVTFKHVASEDEHIFLTKVKEPSLKIKKVRQNGKAVYVGDGRQNIINALNQITEEEFIKCVDVIDFLRREKANASTTTVTVPPEPITNIAEIKTVGMNHESVNIGGELPFECHNFILVSYVKWPRPQPCAGRYLKFSREYSQTPWSIGGERLKERSVSECIGEPLKRHFRFDDYKFVSAGREDANVRMLGSGRPFYLELINPRSPNQPHKLYLVMQDEINSAPDAEAVKVRDLTKIENTETTIIKTGEETKNKEYCALVWLSKEVTSDMIKGFNKKYGDMELTLQQRTPIRVLHRRAQMARPKRIYSLQATQHFDSSDPALDPSKKHFLIVRMRTEAGTYIKEFVHGDLGRTSPSLGELFGAEAAILALDVLNVDLVWPPEKKVQAEAEAEVETEATEGTP</sequence>
<dbReference type="InterPro" id="IPR020103">
    <property type="entry name" value="PsdUridine_synth_cat_dom_sf"/>
</dbReference>
<evidence type="ECO:0000256" key="6">
    <source>
        <dbReference type="ARBA" id="ARBA00079393"/>
    </source>
</evidence>
<evidence type="ECO:0000256" key="2">
    <source>
        <dbReference type="ARBA" id="ARBA00012787"/>
    </source>
</evidence>
<dbReference type="Proteomes" id="UP000274822">
    <property type="component" value="Unassembled WGS sequence"/>
</dbReference>
<evidence type="ECO:0000259" key="9">
    <source>
        <dbReference type="Pfam" id="PF21238"/>
    </source>
</evidence>
<dbReference type="PANTHER" id="PTHR21568">
    <property type="entry name" value="TRNA PSEUDOURIDINE SYNTHASE PUS10"/>
    <property type="match status" value="1"/>
</dbReference>
<dbReference type="Pfam" id="PF21238">
    <property type="entry name" value="Pus10_C"/>
    <property type="match status" value="1"/>
</dbReference>
<dbReference type="FunFam" id="3.30.70.3190:FF:000001">
    <property type="entry name" value="tRNA pseudouridine synthase Pus10"/>
    <property type="match status" value="1"/>
</dbReference>
<evidence type="ECO:0000256" key="7">
    <source>
        <dbReference type="ARBA" id="ARBA00083669"/>
    </source>
</evidence>
<accession>A0A433Q7A6</accession>
<feature type="domain" description="Pus10-like C-terminal" evidence="9">
    <location>
        <begin position="402"/>
        <end position="647"/>
    </location>
</feature>
<dbReference type="SUPFAM" id="SSF55120">
    <property type="entry name" value="Pseudouridine synthase"/>
    <property type="match status" value="1"/>
</dbReference>
<keyword evidence="4" id="KW-0413">Isomerase</keyword>
<evidence type="ECO:0000256" key="3">
    <source>
        <dbReference type="ARBA" id="ARBA00022694"/>
    </source>
</evidence>
<dbReference type="GO" id="GO:0160148">
    <property type="term" value="F:tRNA pseudouridine(55) synthase activity"/>
    <property type="evidence" value="ECO:0007669"/>
    <property type="project" value="UniProtKB-EC"/>
</dbReference>
<comment type="caution">
    <text evidence="10">The sequence shown here is derived from an EMBL/GenBank/DDBJ whole genome shotgun (WGS) entry which is preliminary data.</text>
</comment>
<evidence type="ECO:0000259" key="8">
    <source>
        <dbReference type="Pfam" id="PF21237"/>
    </source>
</evidence>
<dbReference type="InterPro" id="IPR048742">
    <property type="entry name" value="Pus10_N_euk"/>
</dbReference>
<comment type="similarity">
    <text evidence="1">Belongs to the pseudouridine synthase Pus10 family.</text>
</comment>
<evidence type="ECO:0000313" key="10">
    <source>
        <dbReference type="EMBL" id="RUS25652.1"/>
    </source>
</evidence>
<protein>
    <recommendedName>
        <fullName evidence="2">tRNA pseudouridine(55) synthase</fullName>
        <ecNumber evidence="2">5.4.99.25</ecNumber>
    </recommendedName>
    <alternativeName>
        <fullName evidence="7">tRNA pseudouridine 55 synthase</fullName>
    </alternativeName>
    <alternativeName>
        <fullName evidence="5">tRNA pseudouridylate synthase</fullName>
    </alternativeName>
    <alternativeName>
        <fullName evidence="6">tRNA-uridine isomerase</fullName>
    </alternativeName>
</protein>
<keyword evidence="11" id="KW-1185">Reference proteome</keyword>
<feature type="domain" description="Pus10 N-terminal eukaryotes" evidence="8">
    <location>
        <begin position="147"/>
        <end position="331"/>
    </location>
</feature>
<organism evidence="10 11">
    <name type="scientific">Jimgerdemannia flammicorona</name>
    <dbReference type="NCBI Taxonomy" id="994334"/>
    <lineage>
        <taxon>Eukaryota</taxon>
        <taxon>Fungi</taxon>
        <taxon>Fungi incertae sedis</taxon>
        <taxon>Mucoromycota</taxon>
        <taxon>Mucoromycotina</taxon>
        <taxon>Endogonomycetes</taxon>
        <taxon>Endogonales</taxon>
        <taxon>Endogonaceae</taxon>
        <taxon>Jimgerdemannia</taxon>
    </lineage>
</organism>
<dbReference type="EMBL" id="RBNJ01012411">
    <property type="protein sequence ID" value="RUS25652.1"/>
    <property type="molecule type" value="Genomic_DNA"/>
</dbReference>
<evidence type="ECO:0000256" key="5">
    <source>
        <dbReference type="ARBA" id="ARBA00075270"/>
    </source>
</evidence>
<dbReference type="Gene3D" id="3.30.70.2510">
    <property type="match status" value="1"/>
</dbReference>
<dbReference type="EC" id="5.4.99.25" evidence="2"/>
<dbReference type="AlphaFoldDB" id="A0A433Q7A6"/>
<evidence type="ECO:0000313" key="11">
    <source>
        <dbReference type="Proteomes" id="UP000274822"/>
    </source>
</evidence>
<evidence type="ECO:0000256" key="1">
    <source>
        <dbReference type="ARBA" id="ARBA00009652"/>
    </source>
</evidence>
<evidence type="ECO:0000256" key="4">
    <source>
        <dbReference type="ARBA" id="ARBA00023235"/>
    </source>
</evidence>
<name>A0A433Q7A6_9FUNG</name>
<dbReference type="InterPro" id="IPR048741">
    <property type="entry name" value="Pus10-like_C"/>
</dbReference>
<dbReference type="Pfam" id="PF21237">
    <property type="entry name" value="Pus10_N_euk"/>
    <property type="match status" value="1"/>
</dbReference>
<dbReference type="FunFam" id="3.30.70.2510:FF:000001">
    <property type="entry name" value="tRNA pseudouridine synthase Pus10"/>
    <property type="match status" value="1"/>
</dbReference>
<dbReference type="PANTHER" id="PTHR21568:SF0">
    <property type="entry name" value="TRNA PSEUDOURIDINE SYNTHASE PUS10"/>
    <property type="match status" value="1"/>
</dbReference>
<reference evidence="10 11" key="1">
    <citation type="journal article" date="2018" name="New Phytol.">
        <title>Phylogenomics of Endogonaceae and evolution of mycorrhizas within Mucoromycota.</title>
        <authorList>
            <person name="Chang Y."/>
            <person name="Desiro A."/>
            <person name="Na H."/>
            <person name="Sandor L."/>
            <person name="Lipzen A."/>
            <person name="Clum A."/>
            <person name="Barry K."/>
            <person name="Grigoriev I.V."/>
            <person name="Martin F.M."/>
            <person name="Stajich J.E."/>
            <person name="Smith M.E."/>
            <person name="Bonito G."/>
            <person name="Spatafora J.W."/>
        </authorList>
    </citation>
    <scope>NUCLEOTIDE SEQUENCE [LARGE SCALE GENOMIC DNA]</scope>
    <source>
        <strain evidence="10 11">AD002</strain>
    </source>
</reference>
<dbReference type="Gene3D" id="3.30.70.3190">
    <property type="match status" value="1"/>
</dbReference>
<proteinExistence type="inferred from homology"/>
<keyword evidence="3" id="KW-0819">tRNA processing</keyword>